<dbReference type="EMBL" id="RJJD01000001">
    <property type="protein sequence ID" value="RNI31252.1"/>
    <property type="molecule type" value="Genomic_DNA"/>
</dbReference>
<dbReference type="AlphaFoldDB" id="A0A3M9N0D7"/>
<organism evidence="2 3">
    <name type="scientific">Rufibacter latericius</name>
    <dbReference type="NCBI Taxonomy" id="2487040"/>
    <lineage>
        <taxon>Bacteria</taxon>
        <taxon>Pseudomonadati</taxon>
        <taxon>Bacteroidota</taxon>
        <taxon>Cytophagia</taxon>
        <taxon>Cytophagales</taxon>
        <taxon>Hymenobacteraceae</taxon>
        <taxon>Rufibacter</taxon>
    </lineage>
</organism>
<evidence type="ECO:0000313" key="3">
    <source>
        <dbReference type="Proteomes" id="UP000272117"/>
    </source>
</evidence>
<keyword evidence="1" id="KW-0472">Membrane</keyword>
<gene>
    <name evidence="2" type="ORF">EFB08_01600</name>
</gene>
<dbReference type="Proteomes" id="UP000272117">
    <property type="component" value="Unassembled WGS sequence"/>
</dbReference>
<proteinExistence type="predicted"/>
<reference evidence="2 3" key="1">
    <citation type="submission" date="2018-11" db="EMBL/GenBank/DDBJ databases">
        <title>Rufibacter latericius sp. nov., isolated from water in Baiyang Lake.</title>
        <authorList>
            <person name="Yang Y."/>
        </authorList>
    </citation>
    <scope>NUCLEOTIDE SEQUENCE [LARGE SCALE GENOMIC DNA]</scope>
    <source>
        <strain evidence="2 3">R-22-1c-1</strain>
    </source>
</reference>
<keyword evidence="1" id="KW-1133">Transmembrane helix</keyword>
<comment type="caution">
    <text evidence="2">The sequence shown here is derived from an EMBL/GenBank/DDBJ whole genome shotgun (WGS) entry which is preliminary data.</text>
</comment>
<evidence type="ECO:0000256" key="1">
    <source>
        <dbReference type="SAM" id="Phobius"/>
    </source>
</evidence>
<evidence type="ECO:0000313" key="2">
    <source>
        <dbReference type="EMBL" id="RNI31252.1"/>
    </source>
</evidence>
<feature type="transmembrane region" description="Helical" evidence="1">
    <location>
        <begin position="25"/>
        <end position="45"/>
    </location>
</feature>
<keyword evidence="3" id="KW-1185">Reference proteome</keyword>
<protein>
    <submittedName>
        <fullName evidence="2">Uncharacterized protein</fullName>
    </submittedName>
</protein>
<name>A0A3M9N0D7_9BACT</name>
<accession>A0A3M9N0D7</accession>
<sequence>MQHQRQILNMLIGAFSLVLPNQAKSAFFVGMVLLPEVFIVQAAFLRKTAVFSPKSSLLRH</sequence>
<keyword evidence="1" id="KW-0812">Transmembrane</keyword>